<proteinExistence type="predicted"/>
<dbReference type="RefSeq" id="WP_055094892.1">
    <property type="nucleotide sequence ID" value="NZ_JRLF01000010.1"/>
</dbReference>
<dbReference type="Proteomes" id="UP000050443">
    <property type="component" value="Unassembled WGS sequence"/>
</dbReference>
<comment type="caution">
    <text evidence="1">The sequence shown here is derived from an EMBL/GenBank/DDBJ whole genome shotgun (WGS) entry which is preliminary data.</text>
</comment>
<dbReference type="AlphaFoldDB" id="A0A0Q0W7U1"/>
<reference evidence="1 2" key="1">
    <citation type="submission" date="2014-09" db="EMBL/GenBank/DDBJ databases">
        <title>Genome sequence of Flavobacterium aquidurense RC62.</title>
        <authorList>
            <person name="Kim J.F."/>
            <person name="Kwak M.-J."/>
        </authorList>
    </citation>
    <scope>NUCLEOTIDE SEQUENCE [LARGE SCALE GENOMIC DNA]</scope>
    <source>
        <strain evidence="1 2">RC62</strain>
    </source>
</reference>
<accession>A0A0Q0W7U1</accession>
<protein>
    <submittedName>
        <fullName evidence="1">Uncharacterized protein</fullName>
    </submittedName>
</protein>
<organism evidence="1 2">
    <name type="scientific">Flavobacterium aquidurense</name>
    <dbReference type="NCBI Taxonomy" id="362413"/>
    <lineage>
        <taxon>Bacteria</taxon>
        <taxon>Pseudomonadati</taxon>
        <taxon>Bacteroidota</taxon>
        <taxon>Flavobacteriia</taxon>
        <taxon>Flavobacteriales</taxon>
        <taxon>Flavobacteriaceae</taxon>
        <taxon>Flavobacterium</taxon>
    </lineage>
</organism>
<evidence type="ECO:0000313" key="1">
    <source>
        <dbReference type="EMBL" id="KQB40454.1"/>
    </source>
</evidence>
<evidence type="ECO:0000313" key="2">
    <source>
        <dbReference type="Proteomes" id="UP000050443"/>
    </source>
</evidence>
<name>A0A0Q0W7U1_9FLAO</name>
<sequence>MKKYYIIWFLFIASNLISQSKKYDTIVFENISLNNHHLFFRLKQMPNLEKYLSKIEKKVNISTDKKIIPLTKKRLAINEFSNKNTILFTTKDSAFIHYFNFEKSQREIILKLKNKKITFSNNYSLYEFRKAFPNSYKLAKGINATPLSRAAFIPVFIIRSTSKGYLCFTFYDEKLIDVFLSDNEPETPY</sequence>
<gene>
    <name evidence="1" type="ORF">RC62_344</name>
</gene>
<dbReference type="EMBL" id="JRLF01000010">
    <property type="protein sequence ID" value="KQB40454.1"/>
    <property type="molecule type" value="Genomic_DNA"/>
</dbReference>
<dbReference type="OrthoDB" id="1357275at2"/>
<dbReference type="STRING" id="362413.RC62_344"/>
<dbReference type="PATRIC" id="fig|362413.3.peg.330"/>